<name>A0A7J7K799_BUGNE</name>
<protein>
    <submittedName>
        <fullName evidence="1">Uncharacterized protein</fullName>
    </submittedName>
</protein>
<comment type="caution">
    <text evidence="1">The sequence shown here is derived from an EMBL/GenBank/DDBJ whole genome shotgun (WGS) entry which is preliminary data.</text>
</comment>
<reference evidence="1" key="1">
    <citation type="submission" date="2020-06" db="EMBL/GenBank/DDBJ databases">
        <title>Draft genome of Bugula neritina, a colonial animal packing powerful symbionts and potential medicines.</title>
        <authorList>
            <person name="Rayko M."/>
        </authorList>
    </citation>
    <scope>NUCLEOTIDE SEQUENCE [LARGE SCALE GENOMIC DNA]</scope>
    <source>
        <strain evidence="1">Kwan_BN1</strain>
    </source>
</reference>
<evidence type="ECO:0000313" key="1">
    <source>
        <dbReference type="EMBL" id="KAF6033426.1"/>
    </source>
</evidence>
<gene>
    <name evidence="1" type="ORF">EB796_008267</name>
</gene>
<sequence length="75" mass="8278">MEDKSEEVPFHTPSSEASLEEKLLNAPSDQLEKLLSTVLNARPELQSKLKAKKFIKSSAEAVDSEVSWDSTLTGM</sequence>
<dbReference type="AlphaFoldDB" id="A0A7J7K799"/>
<dbReference type="EMBL" id="VXIV02001342">
    <property type="protein sequence ID" value="KAF6033426.1"/>
    <property type="molecule type" value="Genomic_DNA"/>
</dbReference>
<organism evidence="1 2">
    <name type="scientific">Bugula neritina</name>
    <name type="common">Brown bryozoan</name>
    <name type="synonym">Sertularia neritina</name>
    <dbReference type="NCBI Taxonomy" id="10212"/>
    <lineage>
        <taxon>Eukaryota</taxon>
        <taxon>Metazoa</taxon>
        <taxon>Spiralia</taxon>
        <taxon>Lophotrochozoa</taxon>
        <taxon>Bryozoa</taxon>
        <taxon>Gymnolaemata</taxon>
        <taxon>Cheilostomatida</taxon>
        <taxon>Flustrina</taxon>
        <taxon>Buguloidea</taxon>
        <taxon>Bugulidae</taxon>
        <taxon>Bugula</taxon>
    </lineage>
</organism>
<keyword evidence="2" id="KW-1185">Reference proteome</keyword>
<dbReference type="Proteomes" id="UP000593567">
    <property type="component" value="Unassembled WGS sequence"/>
</dbReference>
<accession>A0A7J7K799</accession>
<proteinExistence type="predicted"/>
<evidence type="ECO:0000313" key="2">
    <source>
        <dbReference type="Proteomes" id="UP000593567"/>
    </source>
</evidence>